<gene>
    <name evidence="2" type="ORF">SAMN05661109_01390</name>
</gene>
<reference evidence="3" key="1">
    <citation type="submission" date="2016-10" db="EMBL/GenBank/DDBJ databases">
        <authorList>
            <person name="Varghese N."/>
            <person name="Submissions S."/>
        </authorList>
    </citation>
    <scope>NUCLEOTIDE SEQUENCE [LARGE SCALE GENOMIC DNA]</scope>
    <source>
        <strain evidence="3">DSM 20524</strain>
    </source>
</reference>
<proteinExistence type="predicted"/>
<dbReference type="STRING" id="1121357.SAMN05661109_01390"/>
<accession>A0A1H9TAQ2</accession>
<evidence type="ECO:0000313" key="2">
    <source>
        <dbReference type="EMBL" id="SER94302.1"/>
    </source>
</evidence>
<keyword evidence="3" id="KW-1185">Reference proteome</keyword>
<organism evidence="2 3">
    <name type="scientific">Corynebacterium cystitidis DSM 20524</name>
    <dbReference type="NCBI Taxonomy" id="1121357"/>
    <lineage>
        <taxon>Bacteria</taxon>
        <taxon>Bacillati</taxon>
        <taxon>Actinomycetota</taxon>
        <taxon>Actinomycetes</taxon>
        <taxon>Mycobacteriales</taxon>
        <taxon>Corynebacteriaceae</taxon>
        <taxon>Corynebacterium</taxon>
    </lineage>
</organism>
<dbReference type="AlphaFoldDB" id="A0A1H9TAQ2"/>
<dbReference type="Proteomes" id="UP000198929">
    <property type="component" value="Unassembled WGS sequence"/>
</dbReference>
<dbReference type="EMBL" id="FOGQ01000005">
    <property type="protein sequence ID" value="SER94302.1"/>
    <property type="molecule type" value="Genomic_DNA"/>
</dbReference>
<feature type="region of interest" description="Disordered" evidence="1">
    <location>
        <begin position="1"/>
        <end position="23"/>
    </location>
</feature>
<evidence type="ECO:0000313" key="3">
    <source>
        <dbReference type="Proteomes" id="UP000198929"/>
    </source>
</evidence>
<protein>
    <submittedName>
        <fullName evidence="2">Uncharacterized protein</fullName>
    </submittedName>
</protein>
<evidence type="ECO:0000256" key="1">
    <source>
        <dbReference type="SAM" id="MobiDB-lite"/>
    </source>
</evidence>
<name>A0A1H9TAQ2_9CORY</name>
<sequence>MMSSVGPVEVPAVPAHDLLPPNTPAQVVNLVPKDLLVPKLQSADYTKPPEPHCSPTRA</sequence>